<dbReference type="PANTHER" id="PTHR10801">
    <property type="entry name" value="24-DEHYDROCHOLESTEROL REDUCTASE"/>
    <property type="match status" value="1"/>
</dbReference>
<keyword evidence="19" id="KW-1207">Sterol metabolism</keyword>
<evidence type="ECO:0000256" key="21">
    <source>
        <dbReference type="ARBA" id="ARBA00051033"/>
    </source>
</evidence>
<dbReference type="Gene3D" id="3.30.465.10">
    <property type="match status" value="1"/>
</dbReference>
<keyword evidence="13" id="KW-0521">NADP</keyword>
<dbReference type="GO" id="GO:0050614">
    <property type="term" value="F:Delta24-sterol reductase activity"/>
    <property type="evidence" value="ECO:0007669"/>
    <property type="project" value="UniProtKB-EC"/>
</dbReference>
<evidence type="ECO:0000313" key="28">
    <source>
        <dbReference type="EMBL" id="OWF48891.1"/>
    </source>
</evidence>
<comment type="caution">
    <text evidence="28">The sequence shown here is derived from an EMBL/GenBank/DDBJ whole genome shotgun (WGS) entry which is preliminary data.</text>
</comment>
<keyword evidence="7" id="KW-0153">Cholesterol metabolism</keyword>
<keyword evidence="6" id="KW-0444">Lipid biosynthesis</keyword>
<dbReference type="GO" id="GO:0005789">
    <property type="term" value="C:endoplasmic reticulum membrane"/>
    <property type="evidence" value="ECO:0007669"/>
    <property type="project" value="UniProtKB-SubCell"/>
</dbReference>
<evidence type="ECO:0000256" key="18">
    <source>
        <dbReference type="ARBA" id="ARBA00023136"/>
    </source>
</evidence>
<dbReference type="FunFam" id="3.30.465.10:FF:000032">
    <property type="entry name" value="Delta(24)-sterol reductase"/>
    <property type="match status" value="1"/>
</dbReference>
<evidence type="ECO:0000256" key="26">
    <source>
        <dbReference type="SAM" id="Phobius"/>
    </source>
</evidence>
<comment type="function">
    <text evidence="23">Catalyzes the reduction of the delta-24 double bond of sterol intermediates during cholesterol biosynthesis. In addition to its cholesterol-synthesizing activity, can protect cells from oxidative stress by reducing caspase 3 activity during apoptosis induced by oxidative stress. Also protects against amyloid-beta peptide-induced apoptosis.</text>
</comment>
<evidence type="ECO:0000256" key="23">
    <source>
        <dbReference type="ARBA" id="ARBA00056986"/>
    </source>
</evidence>
<evidence type="ECO:0000256" key="1">
    <source>
        <dbReference type="ARBA" id="ARBA00001974"/>
    </source>
</evidence>
<evidence type="ECO:0000313" key="29">
    <source>
        <dbReference type="Proteomes" id="UP000242188"/>
    </source>
</evidence>
<organism evidence="28 29">
    <name type="scientific">Mizuhopecten yessoensis</name>
    <name type="common">Japanese scallop</name>
    <name type="synonym">Patinopecten yessoensis</name>
    <dbReference type="NCBI Taxonomy" id="6573"/>
    <lineage>
        <taxon>Eukaryota</taxon>
        <taxon>Metazoa</taxon>
        <taxon>Spiralia</taxon>
        <taxon>Lophotrochozoa</taxon>
        <taxon>Mollusca</taxon>
        <taxon>Bivalvia</taxon>
        <taxon>Autobranchia</taxon>
        <taxon>Pteriomorphia</taxon>
        <taxon>Pectinida</taxon>
        <taxon>Pectinoidea</taxon>
        <taxon>Pectinidae</taxon>
        <taxon>Mizuhopecten</taxon>
    </lineage>
</organism>
<evidence type="ECO:0000256" key="4">
    <source>
        <dbReference type="ARBA" id="ARBA00012405"/>
    </source>
</evidence>
<evidence type="ECO:0000256" key="14">
    <source>
        <dbReference type="ARBA" id="ARBA00022989"/>
    </source>
</evidence>
<dbReference type="InterPro" id="IPR016166">
    <property type="entry name" value="FAD-bd_PCMH"/>
</dbReference>
<evidence type="ECO:0000256" key="10">
    <source>
        <dbReference type="ARBA" id="ARBA00022729"/>
    </source>
</evidence>
<dbReference type="InterPro" id="IPR040165">
    <property type="entry name" value="Diminuto-like"/>
</dbReference>
<keyword evidence="9 26" id="KW-0812">Transmembrane</keyword>
<dbReference type="Pfam" id="PF01565">
    <property type="entry name" value="FAD_binding_4"/>
    <property type="match status" value="1"/>
</dbReference>
<comment type="cofactor">
    <cofactor evidence="1">
        <name>FAD</name>
        <dbReference type="ChEBI" id="CHEBI:57692"/>
    </cofactor>
</comment>
<dbReference type="GO" id="GO:0000246">
    <property type="term" value="F:Delta24(24-1) sterol reductase activity"/>
    <property type="evidence" value="ECO:0007669"/>
    <property type="project" value="TreeGrafter"/>
</dbReference>
<feature type="transmembrane region" description="Helical" evidence="26">
    <location>
        <begin position="39"/>
        <end position="59"/>
    </location>
</feature>
<evidence type="ECO:0000256" key="20">
    <source>
        <dbReference type="ARBA" id="ARBA00023221"/>
    </source>
</evidence>
<evidence type="ECO:0000256" key="2">
    <source>
        <dbReference type="ARBA" id="ARBA00004194"/>
    </source>
</evidence>
<dbReference type="OrthoDB" id="415825at2759"/>
<evidence type="ECO:0000256" key="3">
    <source>
        <dbReference type="ARBA" id="ARBA00004389"/>
    </source>
</evidence>
<evidence type="ECO:0000256" key="9">
    <source>
        <dbReference type="ARBA" id="ARBA00022692"/>
    </source>
</evidence>
<evidence type="ECO:0000256" key="5">
    <source>
        <dbReference type="ARBA" id="ARBA00019086"/>
    </source>
</evidence>
<sequence>MAIEFSLESALCVGISAIVSLIAWINYRGLEYVIKNYRWVFVCLFLLPMSVVYDFYMYFRNWIVFQMNSAPKQHDKKVKDVQRQVKEWVSDGCTKQMCTARPGWMTISFRQGLYKQSSRKIKVNLVDILEIDSANQTVRVEPLVSMGQISAFLNPLDWTLPVLPELDDLTVGGLIMGVGIETSSHKHGLFQHCCVGYELVLADGTLVTCSATHNKELFYAVPWSYGTLGFLVSAELKIIPAKTFVRMEYRPVYTTDDMIETFEKETMKKRDNQFVEGLVYSNNTAVIMTGNLTDEADFDKINPIGYFWKPWFFKHVEDFLKKGPDVEYIPIRHYYHRHTRSIFWELQDIIPFGNHPVFRYLFGWSVPPKISLLKLTQGETTKRMYEKYQIIQDMLVPMTSLKEALGVFHEEIKMYPLWLCPFKLFNNPGMVHPKGNADEMYVDIGAYGSPKAINFDAIPSTRRLEAYVTKVNGFQMLYADTYLTREEFRKMFDHTLYDVMRDTLDCERAFPEVYDKINRKEPSNMSVIVREGRGYFSSA</sequence>
<keyword evidence="16" id="KW-0333">Golgi apparatus</keyword>
<keyword evidence="15" id="KW-0560">Oxidoreductase</keyword>
<dbReference type="STRING" id="6573.A0A210QJU8"/>
<evidence type="ECO:0000256" key="6">
    <source>
        <dbReference type="ARBA" id="ARBA00022516"/>
    </source>
</evidence>
<feature type="domain" description="FAD-binding PCMH-type" evidence="27">
    <location>
        <begin position="65"/>
        <end position="241"/>
    </location>
</feature>
<dbReference type="EC" id="1.3.1.72" evidence="4"/>
<comment type="catalytic activity">
    <reaction evidence="21">
        <text>lanosterol + NADPH + H(+) = 24,25-dihydrolanosterol + NADP(+)</text>
        <dbReference type="Rhea" id="RHEA:33919"/>
        <dbReference type="ChEBI" id="CHEBI:15378"/>
        <dbReference type="ChEBI" id="CHEBI:16521"/>
        <dbReference type="ChEBI" id="CHEBI:28113"/>
        <dbReference type="ChEBI" id="CHEBI:57783"/>
        <dbReference type="ChEBI" id="CHEBI:58349"/>
    </reaction>
    <physiologicalReaction direction="left-to-right" evidence="21">
        <dbReference type="Rhea" id="RHEA:33920"/>
    </physiologicalReaction>
</comment>
<name>A0A210QJU8_MIZYE</name>
<evidence type="ECO:0000256" key="12">
    <source>
        <dbReference type="ARBA" id="ARBA00022827"/>
    </source>
</evidence>
<keyword evidence="20" id="KW-0753">Steroid metabolism</keyword>
<protein>
    <recommendedName>
        <fullName evidence="5">Delta(24)-sterol reductase</fullName>
        <ecNumber evidence="4">1.3.1.72</ecNumber>
    </recommendedName>
    <alternativeName>
        <fullName evidence="24">24-dehydrocholesterol reductase</fullName>
    </alternativeName>
    <alternativeName>
        <fullName evidence="25">3-beta-hydroxysterol Delta-24-reductase</fullName>
    </alternativeName>
</protein>
<dbReference type="GO" id="GO:0008203">
    <property type="term" value="P:cholesterol metabolic process"/>
    <property type="evidence" value="ECO:0007669"/>
    <property type="project" value="UniProtKB-KW"/>
</dbReference>
<dbReference type="AlphaFoldDB" id="A0A210QJU8"/>
<dbReference type="InterPro" id="IPR036318">
    <property type="entry name" value="FAD-bd_PCMH-like_sf"/>
</dbReference>
<dbReference type="GO" id="GO:0071949">
    <property type="term" value="F:FAD binding"/>
    <property type="evidence" value="ECO:0007669"/>
    <property type="project" value="InterPro"/>
</dbReference>
<evidence type="ECO:0000256" key="19">
    <source>
        <dbReference type="ARBA" id="ARBA00023166"/>
    </source>
</evidence>
<dbReference type="InterPro" id="IPR016169">
    <property type="entry name" value="FAD-bd_PCMH_sub2"/>
</dbReference>
<dbReference type="InterPro" id="IPR006094">
    <property type="entry name" value="Oxid_FAD_bind_N"/>
</dbReference>
<evidence type="ECO:0000256" key="24">
    <source>
        <dbReference type="ARBA" id="ARBA00078485"/>
    </source>
</evidence>
<reference evidence="28 29" key="1">
    <citation type="journal article" date="2017" name="Nat. Ecol. Evol.">
        <title>Scallop genome provides insights into evolution of bilaterian karyotype and development.</title>
        <authorList>
            <person name="Wang S."/>
            <person name="Zhang J."/>
            <person name="Jiao W."/>
            <person name="Li J."/>
            <person name="Xun X."/>
            <person name="Sun Y."/>
            <person name="Guo X."/>
            <person name="Huan P."/>
            <person name="Dong B."/>
            <person name="Zhang L."/>
            <person name="Hu X."/>
            <person name="Sun X."/>
            <person name="Wang J."/>
            <person name="Zhao C."/>
            <person name="Wang Y."/>
            <person name="Wang D."/>
            <person name="Huang X."/>
            <person name="Wang R."/>
            <person name="Lv J."/>
            <person name="Li Y."/>
            <person name="Zhang Z."/>
            <person name="Liu B."/>
            <person name="Lu W."/>
            <person name="Hui Y."/>
            <person name="Liang J."/>
            <person name="Zhou Z."/>
            <person name="Hou R."/>
            <person name="Li X."/>
            <person name="Liu Y."/>
            <person name="Li H."/>
            <person name="Ning X."/>
            <person name="Lin Y."/>
            <person name="Zhao L."/>
            <person name="Xing Q."/>
            <person name="Dou J."/>
            <person name="Li Y."/>
            <person name="Mao J."/>
            <person name="Guo H."/>
            <person name="Dou H."/>
            <person name="Li T."/>
            <person name="Mu C."/>
            <person name="Jiang W."/>
            <person name="Fu Q."/>
            <person name="Fu X."/>
            <person name="Miao Y."/>
            <person name="Liu J."/>
            <person name="Yu Q."/>
            <person name="Li R."/>
            <person name="Liao H."/>
            <person name="Li X."/>
            <person name="Kong Y."/>
            <person name="Jiang Z."/>
            <person name="Chourrout D."/>
            <person name="Li R."/>
            <person name="Bao Z."/>
        </authorList>
    </citation>
    <scope>NUCLEOTIDE SEQUENCE [LARGE SCALE GENOMIC DNA]</scope>
    <source>
        <strain evidence="28 29">PY_sf001</strain>
    </source>
</reference>
<dbReference type="SUPFAM" id="SSF56176">
    <property type="entry name" value="FAD-binding/transporter-associated domain-like"/>
    <property type="match status" value="1"/>
</dbReference>
<evidence type="ECO:0000256" key="22">
    <source>
        <dbReference type="ARBA" id="ARBA00052927"/>
    </source>
</evidence>
<keyword evidence="8" id="KW-0285">Flavoprotein</keyword>
<dbReference type="GO" id="GO:0000139">
    <property type="term" value="C:Golgi membrane"/>
    <property type="evidence" value="ECO:0007669"/>
    <property type="project" value="UniProtKB-SubCell"/>
</dbReference>
<dbReference type="PROSITE" id="PS51387">
    <property type="entry name" value="FAD_PCMH"/>
    <property type="match status" value="1"/>
</dbReference>
<gene>
    <name evidence="28" type="ORF">KP79_PYT08722</name>
</gene>
<comment type="subcellular location">
    <subcellularLocation>
        <location evidence="3">Endoplasmic reticulum membrane</location>
        <topology evidence="3">Single-pass membrane protein</topology>
    </subcellularLocation>
    <subcellularLocation>
        <location evidence="2">Golgi apparatus membrane</location>
        <topology evidence="2">Single-pass membrane protein</topology>
    </subcellularLocation>
</comment>
<accession>A0A210QJU8</accession>
<dbReference type="PANTHER" id="PTHR10801:SF0">
    <property type="entry name" value="DELTA(24)-STEROL REDUCTASE"/>
    <property type="match status" value="1"/>
</dbReference>
<evidence type="ECO:0000259" key="27">
    <source>
        <dbReference type="PROSITE" id="PS51387"/>
    </source>
</evidence>
<evidence type="ECO:0000256" key="16">
    <source>
        <dbReference type="ARBA" id="ARBA00023034"/>
    </source>
</evidence>
<keyword evidence="12" id="KW-0274">FAD</keyword>
<evidence type="ECO:0000256" key="11">
    <source>
        <dbReference type="ARBA" id="ARBA00022824"/>
    </source>
</evidence>
<keyword evidence="11" id="KW-0256">Endoplasmic reticulum</keyword>
<evidence type="ECO:0000256" key="13">
    <source>
        <dbReference type="ARBA" id="ARBA00022857"/>
    </source>
</evidence>
<keyword evidence="18 26" id="KW-0472">Membrane</keyword>
<keyword evidence="10" id="KW-0732">Signal</keyword>
<evidence type="ECO:0000256" key="15">
    <source>
        <dbReference type="ARBA" id="ARBA00023002"/>
    </source>
</evidence>
<evidence type="ECO:0000256" key="7">
    <source>
        <dbReference type="ARBA" id="ARBA00022548"/>
    </source>
</evidence>
<keyword evidence="17" id="KW-0443">Lipid metabolism</keyword>
<comment type="catalytic activity">
    <reaction evidence="22">
        <text>5alpha-cholest-8-en-3beta-ol + NADP(+) = zymosterol + NADPH + H(+)</text>
        <dbReference type="Rhea" id="RHEA:36399"/>
        <dbReference type="ChEBI" id="CHEBI:15378"/>
        <dbReference type="ChEBI" id="CHEBI:16608"/>
        <dbReference type="ChEBI" id="CHEBI:18252"/>
        <dbReference type="ChEBI" id="CHEBI:57783"/>
        <dbReference type="ChEBI" id="CHEBI:58349"/>
        <dbReference type="EC" id="1.3.1.72"/>
    </reaction>
    <physiologicalReaction direction="right-to-left" evidence="22">
        <dbReference type="Rhea" id="RHEA:36401"/>
    </physiologicalReaction>
</comment>
<evidence type="ECO:0000256" key="17">
    <source>
        <dbReference type="ARBA" id="ARBA00023098"/>
    </source>
</evidence>
<keyword evidence="14 26" id="KW-1133">Transmembrane helix</keyword>
<feature type="transmembrane region" description="Helical" evidence="26">
    <location>
        <begin position="6"/>
        <end position="27"/>
    </location>
</feature>
<dbReference type="Proteomes" id="UP000242188">
    <property type="component" value="Unassembled WGS sequence"/>
</dbReference>
<keyword evidence="29" id="KW-1185">Reference proteome</keyword>
<proteinExistence type="predicted"/>
<evidence type="ECO:0000256" key="8">
    <source>
        <dbReference type="ARBA" id="ARBA00022630"/>
    </source>
</evidence>
<evidence type="ECO:0000256" key="25">
    <source>
        <dbReference type="ARBA" id="ARBA00080612"/>
    </source>
</evidence>
<dbReference type="EMBL" id="NEDP02003363">
    <property type="protein sequence ID" value="OWF48891.1"/>
    <property type="molecule type" value="Genomic_DNA"/>
</dbReference>